<dbReference type="InterPro" id="IPR005829">
    <property type="entry name" value="Sugar_transporter_CS"/>
</dbReference>
<feature type="transmembrane region" description="Helical" evidence="8">
    <location>
        <begin position="238"/>
        <end position="257"/>
    </location>
</feature>
<dbReference type="InterPro" id="IPR005828">
    <property type="entry name" value="MFS_sugar_transport-like"/>
</dbReference>
<organism evidence="10 11">
    <name type="scientific">Orbilia brochopaga</name>
    <dbReference type="NCBI Taxonomy" id="3140254"/>
    <lineage>
        <taxon>Eukaryota</taxon>
        <taxon>Fungi</taxon>
        <taxon>Dikarya</taxon>
        <taxon>Ascomycota</taxon>
        <taxon>Pezizomycotina</taxon>
        <taxon>Orbiliomycetes</taxon>
        <taxon>Orbiliales</taxon>
        <taxon>Orbiliaceae</taxon>
        <taxon>Orbilia</taxon>
    </lineage>
</organism>
<dbReference type="NCBIfam" id="TIGR00879">
    <property type="entry name" value="SP"/>
    <property type="match status" value="1"/>
</dbReference>
<keyword evidence="5 8" id="KW-1133">Transmembrane helix</keyword>
<evidence type="ECO:0000256" key="2">
    <source>
        <dbReference type="ARBA" id="ARBA00010992"/>
    </source>
</evidence>
<gene>
    <name evidence="10" type="primary">RGT2</name>
    <name evidence="10" type="ORF">TWF696_008579</name>
</gene>
<dbReference type="Gene3D" id="1.20.1250.20">
    <property type="entry name" value="MFS general substrate transporter like domains"/>
    <property type="match status" value="1"/>
</dbReference>
<dbReference type="EMBL" id="JAVHNQ010000007">
    <property type="protein sequence ID" value="KAK6341507.1"/>
    <property type="molecule type" value="Genomic_DNA"/>
</dbReference>
<dbReference type="PANTHER" id="PTHR48022">
    <property type="entry name" value="PLASTIDIC GLUCOSE TRANSPORTER 4"/>
    <property type="match status" value="1"/>
</dbReference>
<feature type="transmembrane region" description="Helical" evidence="8">
    <location>
        <begin position="138"/>
        <end position="161"/>
    </location>
</feature>
<dbReference type="InterPro" id="IPR003663">
    <property type="entry name" value="Sugar/inositol_transpt"/>
</dbReference>
<proteinExistence type="inferred from homology"/>
<feature type="domain" description="Major facilitator superfamily (MFS) profile" evidence="9">
    <location>
        <begin position="1"/>
        <end position="260"/>
    </location>
</feature>
<dbReference type="InterPro" id="IPR020846">
    <property type="entry name" value="MFS_dom"/>
</dbReference>
<dbReference type="InterPro" id="IPR036259">
    <property type="entry name" value="MFS_trans_sf"/>
</dbReference>
<dbReference type="SUPFAM" id="SSF103473">
    <property type="entry name" value="MFS general substrate transporter"/>
    <property type="match status" value="1"/>
</dbReference>
<keyword evidence="10" id="KW-0762">Sugar transport</keyword>
<feature type="transmembrane region" description="Helical" evidence="8">
    <location>
        <begin position="109"/>
        <end position="131"/>
    </location>
</feature>
<protein>
    <submittedName>
        <fullName evidence="10">High-affinity glucose transporter rgt2</fullName>
    </submittedName>
</protein>
<dbReference type="PROSITE" id="PS50850">
    <property type="entry name" value="MFS"/>
    <property type="match status" value="1"/>
</dbReference>
<comment type="subcellular location">
    <subcellularLocation>
        <location evidence="1">Membrane</location>
        <topology evidence="1">Multi-pass membrane protein</topology>
    </subcellularLocation>
</comment>
<evidence type="ECO:0000256" key="7">
    <source>
        <dbReference type="RuleBase" id="RU003346"/>
    </source>
</evidence>
<dbReference type="AlphaFoldDB" id="A0AAV9UHB6"/>
<evidence type="ECO:0000313" key="11">
    <source>
        <dbReference type="Proteomes" id="UP001375240"/>
    </source>
</evidence>
<comment type="similarity">
    <text evidence="2 7">Belongs to the major facilitator superfamily. Sugar transporter (TC 2.A.1.1) family.</text>
</comment>
<keyword evidence="3 7" id="KW-0813">Transport</keyword>
<evidence type="ECO:0000256" key="4">
    <source>
        <dbReference type="ARBA" id="ARBA00022692"/>
    </source>
</evidence>
<dbReference type="Proteomes" id="UP001375240">
    <property type="component" value="Unassembled WGS sequence"/>
</dbReference>
<dbReference type="PANTHER" id="PTHR48022:SF40">
    <property type="entry name" value="MAJOR FACILITATOR SUPERFAMILY (MFS) PROFILE DOMAIN-CONTAINING PROTEIN"/>
    <property type="match status" value="1"/>
</dbReference>
<reference evidence="10 11" key="1">
    <citation type="submission" date="2019-10" db="EMBL/GenBank/DDBJ databases">
        <authorList>
            <person name="Palmer J.M."/>
        </authorList>
    </citation>
    <scope>NUCLEOTIDE SEQUENCE [LARGE SCALE GENOMIC DNA]</scope>
    <source>
        <strain evidence="10 11">TWF696</strain>
    </source>
</reference>
<accession>A0AAV9UHB6</accession>
<evidence type="ECO:0000256" key="1">
    <source>
        <dbReference type="ARBA" id="ARBA00004141"/>
    </source>
</evidence>
<keyword evidence="6 8" id="KW-0472">Membrane</keyword>
<evidence type="ECO:0000256" key="5">
    <source>
        <dbReference type="ARBA" id="ARBA00022989"/>
    </source>
</evidence>
<dbReference type="Pfam" id="PF00083">
    <property type="entry name" value="Sugar_tr"/>
    <property type="match status" value="1"/>
</dbReference>
<feature type="transmembrane region" description="Helical" evidence="8">
    <location>
        <begin position="75"/>
        <end position="97"/>
    </location>
</feature>
<feature type="transmembrane region" description="Helical" evidence="8">
    <location>
        <begin position="167"/>
        <end position="189"/>
    </location>
</feature>
<keyword evidence="11" id="KW-1185">Reference proteome</keyword>
<evidence type="ECO:0000256" key="3">
    <source>
        <dbReference type="ARBA" id="ARBA00022448"/>
    </source>
</evidence>
<dbReference type="GO" id="GO:0005351">
    <property type="term" value="F:carbohydrate:proton symporter activity"/>
    <property type="evidence" value="ECO:0007669"/>
    <property type="project" value="TreeGrafter"/>
</dbReference>
<dbReference type="GO" id="GO:0016020">
    <property type="term" value="C:membrane"/>
    <property type="evidence" value="ECO:0007669"/>
    <property type="project" value="UniProtKB-SubCell"/>
</dbReference>
<evidence type="ECO:0000259" key="9">
    <source>
        <dbReference type="PROSITE" id="PS50850"/>
    </source>
</evidence>
<name>A0AAV9UHB6_9PEZI</name>
<evidence type="ECO:0000313" key="10">
    <source>
        <dbReference type="EMBL" id="KAK6341507.1"/>
    </source>
</evidence>
<keyword evidence="4 8" id="KW-0812">Transmembrane</keyword>
<evidence type="ECO:0000256" key="8">
    <source>
        <dbReference type="SAM" id="Phobius"/>
    </source>
</evidence>
<sequence length="352" mass="39354">MILVPETPRFLIKRDRLDDAKKSLSILRRLPADHPEIVSEVKEIKANHDYEMTLGSSSYKVFFSNDNSENMRKRLLTGIGIQLLQQLTGANFIFYYGSSFFSSLGIKNSLTVSLITNSVNVGSTVPALWLVEEWGRRNLLLFGAAGMFVCQLAVGITGTAFSKAETANSIMIASICGYVFCYAFSWGYIGEIFPLKSRAKGMSISTAANWLLNWLLGYTTPMIVDTGSGKAGLEAKVFFIWAAFCALSFLFAWTCVYETKGFTLEQIDELYAKVPHAWQSPGFEPTVNFADVAQEVHQDDYMSSETRLTLAEIEASVLRRRNSISPEPIEIRLEMQESNEKLTEVKVSRSLT</sequence>
<dbReference type="InterPro" id="IPR050360">
    <property type="entry name" value="MFS_Sugar_Transporters"/>
</dbReference>
<feature type="transmembrane region" description="Helical" evidence="8">
    <location>
        <begin position="201"/>
        <end position="218"/>
    </location>
</feature>
<dbReference type="PROSITE" id="PS00216">
    <property type="entry name" value="SUGAR_TRANSPORT_1"/>
    <property type="match status" value="1"/>
</dbReference>
<evidence type="ECO:0000256" key="6">
    <source>
        <dbReference type="ARBA" id="ARBA00023136"/>
    </source>
</evidence>
<comment type="caution">
    <text evidence="10">The sequence shown here is derived from an EMBL/GenBank/DDBJ whole genome shotgun (WGS) entry which is preliminary data.</text>
</comment>